<organism evidence="2 3">
    <name type="scientific">Nitzschia inconspicua</name>
    <dbReference type="NCBI Taxonomy" id="303405"/>
    <lineage>
        <taxon>Eukaryota</taxon>
        <taxon>Sar</taxon>
        <taxon>Stramenopiles</taxon>
        <taxon>Ochrophyta</taxon>
        <taxon>Bacillariophyta</taxon>
        <taxon>Bacillariophyceae</taxon>
        <taxon>Bacillariophycidae</taxon>
        <taxon>Bacillariales</taxon>
        <taxon>Bacillariaceae</taxon>
        <taxon>Nitzschia</taxon>
    </lineage>
</organism>
<dbReference type="HAMAP" id="MF_00235">
    <property type="entry name" value="Adenylate_kinase_Adk"/>
    <property type="match status" value="1"/>
</dbReference>
<keyword evidence="1" id="KW-0547">Nucleotide-binding</keyword>
<evidence type="ECO:0000313" key="2">
    <source>
        <dbReference type="EMBL" id="KAG7351889.1"/>
    </source>
</evidence>
<keyword evidence="2" id="KW-0808">Transferase</keyword>
<dbReference type="AlphaFoldDB" id="A0A9K3KXK4"/>
<dbReference type="InterPro" id="IPR000850">
    <property type="entry name" value="Adenylat/UMP-CMP_kin"/>
</dbReference>
<dbReference type="PROSITE" id="PS00113">
    <property type="entry name" value="ADENYLATE_KINASE"/>
    <property type="match status" value="1"/>
</dbReference>
<reference evidence="2" key="2">
    <citation type="submission" date="2021-04" db="EMBL/GenBank/DDBJ databases">
        <authorList>
            <person name="Podell S."/>
        </authorList>
    </citation>
    <scope>NUCLEOTIDE SEQUENCE</scope>
    <source>
        <strain evidence="2">Hildebrandi</strain>
    </source>
</reference>
<protein>
    <submittedName>
        <fullName evidence="2">Adenylate kinase-domain containing protein</fullName>
    </submittedName>
</protein>
<proteinExistence type="inferred from homology"/>
<dbReference type="GO" id="GO:0019205">
    <property type="term" value="F:nucleobase-containing compound kinase activity"/>
    <property type="evidence" value="ECO:0007669"/>
    <property type="project" value="InterPro"/>
</dbReference>
<keyword evidence="3" id="KW-1185">Reference proteome</keyword>
<dbReference type="Proteomes" id="UP000693970">
    <property type="component" value="Unassembled WGS sequence"/>
</dbReference>
<sequence length="240" mass="27038">MTILNSAKRNLSLIGPPGSGKGSYGKHFARALQLPIYAVSDLIRQCRPDIDLSSGKLVDDRVVSEAVLQGLKASPNDGFILDGFPRTLQQAALMEETWPSSFQVQAAIKLAVPDSVCETKLLGRRLCTKCGENYNVNGVHWNGWDLPPFLPKRPCVPQCDPNQDWITREDDTPGVVKHRLKVYHENMDPILEYFEAQNRLLKLQPFHGYNELPTLVDTVQKWLKSHEEEVHVEEEIAKAL</sequence>
<dbReference type="EMBL" id="JAGRRH010000017">
    <property type="protein sequence ID" value="KAG7351889.1"/>
    <property type="molecule type" value="Genomic_DNA"/>
</dbReference>
<comment type="caution">
    <text evidence="2">The sequence shown here is derived from an EMBL/GenBank/DDBJ whole genome shotgun (WGS) entry which is preliminary data.</text>
</comment>
<dbReference type="GO" id="GO:0005524">
    <property type="term" value="F:ATP binding"/>
    <property type="evidence" value="ECO:0007669"/>
    <property type="project" value="InterPro"/>
</dbReference>
<evidence type="ECO:0000313" key="3">
    <source>
        <dbReference type="Proteomes" id="UP000693970"/>
    </source>
</evidence>
<keyword evidence="2" id="KW-0418">Kinase</keyword>
<evidence type="ECO:0000256" key="1">
    <source>
        <dbReference type="ARBA" id="ARBA00022741"/>
    </source>
</evidence>
<name>A0A9K3KXK4_9STRA</name>
<dbReference type="OrthoDB" id="439792at2759"/>
<accession>A0A9K3KXK4</accession>
<dbReference type="CDD" id="cd01428">
    <property type="entry name" value="ADK"/>
    <property type="match status" value="1"/>
</dbReference>
<gene>
    <name evidence="2" type="ORF">IV203_007937</name>
</gene>
<dbReference type="InterPro" id="IPR033690">
    <property type="entry name" value="Adenylat_kinase_CS"/>
</dbReference>
<dbReference type="GO" id="GO:0006139">
    <property type="term" value="P:nucleobase-containing compound metabolic process"/>
    <property type="evidence" value="ECO:0007669"/>
    <property type="project" value="InterPro"/>
</dbReference>
<reference evidence="2" key="1">
    <citation type="journal article" date="2021" name="Sci. Rep.">
        <title>Diploid genomic architecture of Nitzschia inconspicua, an elite biomass production diatom.</title>
        <authorList>
            <person name="Oliver A."/>
            <person name="Podell S."/>
            <person name="Pinowska A."/>
            <person name="Traller J.C."/>
            <person name="Smith S.R."/>
            <person name="McClure R."/>
            <person name="Beliaev A."/>
            <person name="Bohutskyi P."/>
            <person name="Hill E.A."/>
            <person name="Rabines A."/>
            <person name="Zheng H."/>
            <person name="Allen L.Z."/>
            <person name="Kuo A."/>
            <person name="Grigoriev I.V."/>
            <person name="Allen A.E."/>
            <person name="Hazlebeck D."/>
            <person name="Allen E.E."/>
        </authorList>
    </citation>
    <scope>NUCLEOTIDE SEQUENCE</scope>
    <source>
        <strain evidence="2">Hildebrandi</strain>
    </source>
</reference>
<dbReference type="PANTHER" id="PTHR23359">
    <property type="entry name" value="NUCLEOTIDE KINASE"/>
    <property type="match status" value="1"/>
</dbReference>
<dbReference type="Pfam" id="PF00406">
    <property type="entry name" value="ADK"/>
    <property type="match status" value="1"/>
</dbReference>